<keyword evidence="3" id="KW-1185">Reference proteome</keyword>
<protein>
    <submittedName>
        <fullName evidence="2">Uncharacterized protein</fullName>
    </submittedName>
</protein>
<organism evidence="2 3">
    <name type="scientific">Pseudohongiella nitratireducens</name>
    <dbReference type="NCBI Taxonomy" id="1768907"/>
    <lineage>
        <taxon>Bacteria</taxon>
        <taxon>Pseudomonadati</taxon>
        <taxon>Pseudomonadota</taxon>
        <taxon>Gammaproteobacteria</taxon>
        <taxon>Pseudomonadales</taxon>
        <taxon>Pseudohongiellaceae</taxon>
        <taxon>Pseudohongiella</taxon>
    </lineage>
</organism>
<dbReference type="EMBL" id="BMIY01000014">
    <property type="protein sequence ID" value="GFZ83230.1"/>
    <property type="molecule type" value="Genomic_DNA"/>
</dbReference>
<name>A0A916QP23_9GAMM</name>
<evidence type="ECO:0000256" key="1">
    <source>
        <dbReference type="SAM" id="MobiDB-lite"/>
    </source>
</evidence>
<sequence>MDDMQSGFLEGGTVVNGVHFGPYDALAESYVAFEKWLEKAGFIQSRSAQGLKFSGDFERQLLDRGPTSKRHNSCCWPGQQPGR</sequence>
<comment type="caution">
    <text evidence="2">The sequence shown here is derived from an EMBL/GenBank/DDBJ whole genome shotgun (WGS) entry which is preliminary data.</text>
</comment>
<evidence type="ECO:0000313" key="3">
    <source>
        <dbReference type="Proteomes" id="UP000627715"/>
    </source>
</evidence>
<feature type="region of interest" description="Disordered" evidence="1">
    <location>
        <begin position="63"/>
        <end position="83"/>
    </location>
</feature>
<dbReference type="Proteomes" id="UP000627715">
    <property type="component" value="Unassembled WGS sequence"/>
</dbReference>
<evidence type="ECO:0000313" key="2">
    <source>
        <dbReference type="EMBL" id="GFZ83230.1"/>
    </source>
</evidence>
<dbReference type="Gene3D" id="3.20.80.10">
    <property type="entry name" value="Regulatory factor, effector binding domain"/>
    <property type="match status" value="1"/>
</dbReference>
<accession>A0A916QP23</accession>
<dbReference type="InterPro" id="IPR011256">
    <property type="entry name" value="Reg_factor_effector_dom_sf"/>
</dbReference>
<reference evidence="2" key="1">
    <citation type="journal article" date="2014" name="Int. J. Syst. Evol. Microbiol.">
        <title>Complete genome sequence of Corynebacterium casei LMG S-19264T (=DSM 44701T), isolated from a smear-ripened cheese.</title>
        <authorList>
            <consortium name="US DOE Joint Genome Institute (JGI-PGF)"/>
            <person name="Walter F."/>
            <person name="Albersmeier A."/>
            <person name="Kalinowski J."/>
            <person name="Ruckert C."/>
        </authorList>
    </citation>
    <scope>NUCLEOTIDE SEQUENCE</scope>
    <source>
        <strain evidence="2">CGMCC 1.15425</strain>
    </source>
</reference>
<dbReference type="AlphaFoldDB" id="A0A916QP23"/>
<reference evidence="2" key="2">
    <citation type="submission" date="2020-09" db="EMBL/GenBank/DDBJ databases">
        <authorList>
            <person name="Sun Q."/>
            <person name="Zhou Y."/>
        </authorList>
    </citation>
    <scope>NUCLEOTIDE SEQUENCE</scope>
    <source>
        <strain evidence="2">CGMCC 1.15425</strain>
    </source>
</reference>
<proteinExistence type="predicted"/>
<gene>
    <name evidence="2" type="ORF">GCM10011403_28460</name>
</gene>